<organism evidence="1 2">
    <name type="scientific">Scopulibacillus cellulosilyticus</name>
    <dbReference type="NCBI Taxonomy" id="2665665"/>
    <lineage>
        <taxon>Bacteria</taxon>
        <taxon>Bacillati</taxon>
        <taxon>Bacillota</taxon>
        <taxon>Bacilli</taxon>
        <taxon>Bacillales</taxon>
        <taxon>Sporolactobacillaceae</taxon>
        <taxon>Scopulibacillus</taxon>
    </lineage>
</organism>
<comment type="caution">
    <text evidence="1">The sequence shown here is derived from an EMBL/GenBank/DDBJ whole genome shotgun (WGS) entry which is preliminary data.</text>
</comment>
<dbReference type="InterPro" id="IPR021321">
    <property type="entry name" value="DUF2922"/>
</dbReference>
<protein>
    <submittedName>
        <fullName evidence="1">DUF2922 domain-containing protein</fullName>
    </submittedName>
</protein>
<evidence type="ECO:0000313" key="1">
    <source>
        <dbReference type="EMBL" id="MFC7393026.1"/>
    </source>
</evidence>
<name>A0ABW2PUE1_9BACL</name>
<accession>A0ABW2PUE1</accession>
<gene>
    <name evidence="1" type="ORF">ACFQRG_08520</name>
</gene>
<proteinExistence type="predicted"/>
<reference evidence="2" key="1">
    <citation type="journal article" date="2019" name="Int. J. Syst. Evol. Microbiol.">
        <title>The Global Catalogue of Microorganisms (GCM) 10K type strain sequencing project: providing services to taxonomists for standard genome sequencing and annotation.</title>
        <authorList>
            <consortium name="The Broad Institute Genomics Platform"/>
            <consortium name="The Broad Institute Genome Sequencing Center for Infectious Disease"/>
            <person name="Wu L."/>
            <person name="Ma J."/>
        </authorList>
    </citation>
    <scope>NUCLEOTIDE SEQUENCE [LARGE SCALE GENOMIC DNA]</scope>
    <source>
        <strain evidence="2">CGMCC 1.16305</strain>
    </source>
</reference>
<evidence type="ECO:0000313" key="2">
    <source>
        <dbReference type="Proteomes" id="UP001596505"/>
    </source>
</evidence>
<dbReference type="EMBL" id="JBHTCO010000007">
    <property type="protein sequence ID" value="MFC7393026.1"/>
    <property type="molecule type" value="Genomic_DNA"/>
</dbReference>
<keyword evidence="2" id="KW-1185">Reference proteome</keyword>
<dbReference type="Pfam" id="PF11148">
    <property type="entry name" value="DUF2922"/>
    <property type="match status" value="1"/>
</dbReference>
<sequence length="72" mass="7488">MAKTLELLFTNQKGGTVNISLDEPVDPISPAVVNAAMDTIVSEGAFTSAGGDLISKKGARVIERNVTDIELG</sequence>
<dbReference type="Proteomes" id="UP001596505">
    <property type="component" value="Unassembled WGS sequence"/>
</dbReference>
<dbReference type="RefSeq" id="WP_380965463.1">
    <property type="nucleotide sequence ID" value="NZ_JBHTCO010000007.1"/>
</dbReference>